<reference evidence="1" key="1">
    <citation type="submission" date="2021-02" db="EMBL/GenBank/DDBJ databases">
        <authorList>
            <consortium name="DOE Joint Genome Institute"/>
            <person name="Ahrendt S."/>
            <person name="Looney B.P."/>
            <person name="Miyauchi S."/>
            <person name="Morin E."/>
            <person name="Drula E."/>
            <person name="Courty P.E."/>
            <person name="Chicoki N."/>
            <person name="Fauchery L."/>
            <person name="Kohler A."/>
            <person name="Kuo A."/>
            <person name="Labutti K."/>
            <person name="Pangilinan J."/>
            <person name="Lipzen A."/>
            <person name="Riley R."/>
            <person name="Andreopoulos W."/>
            <person name="He G."/>
            <person name="Johnson J."/>
            <person name="Barry K.W."/>
            <person name="Grigoriev I.V."/>
            <person name="Nagy L."/>
            <person name="Hibbett D."/>
            <person name="Henrissat B."/>
            <person name="Matheny P.B."/>
            <person name="Labbe J."/>
            <person name="Martin F."/>
        </authorList>
    </citation>
    <scope>NUCLEOTIDE SEQUENCE</scope>
    <source>
        <strain evidence="1">FP105234-sp</strain>
    </source>
</reference>
<organism evidence="1 2">
    <name type="scientific">Auriscalpium vulgare</name>
    <dbReference type="NCBI Taxonomy" id="40419"/>
    <lineage>
        <taxon>Eukaryota</taxon>
        <taxon>Fungi</taxon>
        <taxon>Dikarya</taxon>
        <taxon>Basidiomycota</taxon>
        <taxon>Agaricomycotina</taxon>
        <taxon>Agaricomycetes</taxon>
        <taxon>Russulales</taxon>
        <taxon>Auriscalpiaceae</taxon>
        <taxon>Auriscalpium</taxon>
    </lineage>
</organism>
<keyword evidence="2" id="KW-1185">Reference proteome</keyword>
<sequence length="450" mass="47317">MLRSTVASAAYVLAKYSRSWPSAAATTAAAASQTPDQLEWHHFANPVIKLTLDLRKSERDTLESVRLKIVWSMSPGGDAMEIDQNEVVLEDIDLLSYSMPGVSAISQGLPLKAVYKDCVVGIRYQHPKFTPPNTPPAYRRFQINFSTPGAAAEFVNAIRAVCPCKENGAPAQPGMPARAPSALSPAYIPRPSTIQTGILSGPGIVPAPAPPFGLVRAHTLQRQATSVGHPPPKPVRAADASSSSGLSIASSDGPQMQPAMLEDRSSSPRPSVGQSRFSGSAYTQLTRANTYAHEGSAAPTQSEPHCTHPLHGHPAPADTAPSANAFAAPSHSLNRHTTYAGAGAESSQGRHSSSLPASTPDPPSSSAPTSTLMGPPPVPMQASPTPAMNAPTAVSTRQNFIDSLQDSPGLNDLSRTELEGLVGQVIRDPGFVKLLEKLDSMWAVKGFLAQ</sequence>
<dbReference type="Proteomes" id="UP000814033">
    <property type="component" value="Unassembled WGS sequence"/>
</dbReference>
<dbReference type="EMBL" id="MU275849">
    <property type="protein sequence ID" value="KAI0051844.1"/>
    <property type="molecule type" value="Genomic_DNA"/>
</dbReference>
<accession>A0ACB8S5T5</accession>
<evidence type="ECO:0000313" key="2">
    <source>
        <dbReference type="Proteomes" id="UP000814033"/>
    </source>
</evidence>
<proteinExistence type="predicted"/>
<gene>
    <name evidence="1" type="ORF">FA95DRAFT_1602336</name>
</gene>
<protein>
    <submittedName>
        <fullName evidence="1">Uncharacterized protein</fullName>
    </submittedName>
</protein>
<reference evidence="1" key="2">
    <citation type="journal article" date="2022" name="New Phytol.">
        <title>Evolutionary transition to the ectomycorrhizal habit in the genomes of a hyperdiverse lineage of mushroom-forming fungi.</title>
        <authorList>
            <person name="Looney B."/>
            <person name="Miyauchi S."/>
            <person name="Morin E."/>
            <person name="Drula E."/>
            <person name="Courty P.E."/>
            <person name="Kohler A."/>
            <person name="Kuo A."/>
            <person name="LaButti K."/>
            <person name="Pangilinan J."/>
            <person name="Lipzen A."/>
            <person name="Riley R."/>
            <person name="Andreopoulos W."/>
            <person name="He G."/>
            <person name="Johnson J."/>
            <person name="Nolan M."/>
            <person name="Tritt A."/>
            <person name="Barry K.W."/>
            <person name="Grigoriev I.V."/>
            <person name="Nagy L.G."/>
            <person name="Hibbett D."/>
            <person name="Henrissat B."/>
            <person name="Matheny P.B."/>
            <person name="Labbe J."/>
            <person name="Martin F.M."/>
        </authorList>
    </citation>
    <scope>NUCLEOTIDE SEQUENCE</scope>
    <source>
        <strain evidence="1">FP105234-sp</strain>
    </source>
</reference>
<name>A0ACB8S5T5_9AGAM</name>
<comment type="caution">
    <text evidence="1">The sequence shown here is derived from an EMBL/GenBank/DDBJ whole genome shotgun (WGS) entry which is preliminary data.</text>
</comment>
<evidence type="ECO:0000313" key="1">
    <source>
        <dbReference type="EMBL" id="KAI0051844.1"/>
    </source>
</evidence>